<dbReference type="SMART" id="SM00220">
    <property type="entry name" value="S_TKc"/>
    <property type="match status" value="1"/>
</dbReference>
<comment type="caution">
    <text evidence="11">The sequence shown here is derived from an EMBL/GenBank/DDBJ whole genome shotgun (WGS) entry which is preliminary data.</text>
</comment>
<feature type="domain" description="Protein kinase" evidence="10">
    <location>
        <begin position="55"/>
        <end position="269"/>
    </location>
</feature>
<keyword evidence="9" id="KW-0812">Transmembrane</keyword>
<dbReference type="PANTHER" id="PTHR24356:SF365">
    <property type="entry name" value="PROTEIN KINASE C DELTA TYPE"/>
    <property type="match status" value="1"/>
</dbReference>
<sequence>MIISPKPRIPLSRTGSSLAHVLPTPTFSPLVERLEPVVPQESYTILRTLHRTQTSNLSLAVSSGCPTLVKKATLRHALYAIRTHRLPLSRGALAERTALEVLSIRNRGGNPYVQHASRFWDDGQMLYIVLEHCGGGNLMGLIQVEGPIDSTRMKRWACEIVSGIAFIHSAGIIHSDIRPSTVLFRVNGHVCISGFEHATVIAMRQNVPPSIGERQRGLLASAREWCEAPEMLFGWEIGLEVDCWAFGIILVWMITGKVCLALSCAIIVN</sequence>
<comment type="catalytic activity">
    <reaction evidence="8">
        <text>L-seryl-[protein] + ATP = O-phospho-L-seryl-[protein] + ADP + H(+)</text>
        <dbReference type="Rhea" id="RHEA:17989"/>
        <dbReference type="Rhea" id="RHEA-COMP:9863"/>
        <dbReference type="Rhea" id="RHEA-COMP:11604"/>
        <dbReference type="ChEBI" id="CHEBI:15378"/>
        <dbReference type="ChEBI" id="CHEBI:29999"/>
        <dbReference type="ChEBI" id="CHEBI:30616"/>
        <dbReference type="ChEBI" id="CHEBI:83421"/>
        <dbReference type="ChEBI" id="CHEBI:456216"/>
        <dbReference type="EC" id="2.7.11.1"/>
    </reaction>
</comment>
<dbReference type="InterPro" id="IPR050236">
    <property type="entry name" value="Ser_Thr_kinase_AGC"/>
</dbReference>
<dbReference type="Pfam" id="PF00069">
    <property type="entry name" value="Pkinase"/>
    <property type="match status" value="1"/>
</dbReference>
<evidence type="ECO:0000256" key="5">
    <source>
        <dbReference type="ARBA" id="ARBA00022777"/>
    </source>
</evidence>
<dbReference type="SUPFAM" id="SSF56112">
    <property type="entry name" value="Protein kinase-like (PK-like)"/>
    <property type="match status" value="1"/>
</dbReference>
<name>A0A9P5MX15_9AGAM</name>
<dbReference type="InterPro" id="IPR011009">
    <property type="entry name" value="Kinase-like_dom_sf"/>
</dbReference>
<dbReference type="Gene3D" id="1.10.510.10">
    <property type="entry name" value="Transferase(Phosphotransferase) domain 1"/>
    <property type="match status" value="1"/>
</dbReference>
<keyword evidence="9" id="KW-1133">Transmembrane helix</keyword>
<reference evidence="11" key="1">
    <citation type="submission" date="2019-10" db="EMBL/GenBank/DDBJ databases">
        <authorList>
            <consortium name="DOE Joint Genome Institute"/>
            <person name="Kuo A."/>
            <person name="Miyauchi S."/>
            <person name="Kiss E."/>
            <person name="Drula E."/>
            <person name="Kohler A."/>
            <person name="Sanchez-Garcia M."/>
            <person name="Andreopoulos B."/>
            <person name="Barry K.W."/>
            <person name="Bonito G."/>
            <person name="Buee M."/>
            <person name="Carver A."/>
            <person name="Chen C."/>
            <person name="Cichocki N."/>
            <person name="Clum A."/>
            <person name="Culley D."/>
            <person name="Crous P.W."/>
            <person name="Fauchery L."/>
            <person name="Girlanda M."/>
            <person name="Hayes R."/>
            <person name="Keri Z."/>
            <person name="LaButti K."/>
            <person name="Lipzen A."/>
            <person name="Lombard V."/>
            <person name="Magnuson J."/>
            <person name="Maillard F."/>
            <person name="Morin E."/>
            <person name="Murat C."/>
            <person name="Nolan M."/>
            <person name="Ohm R."/>
            <person name="Pangilinan J."/>
            <person name="Pereira M."/>
            <person name="Perotto S."/>
            <person name="Peter M."/>
            <person name="Riley R."/>
            <person name="Sitrit Y."/>
            <person name="Stielow B."/>
            <person name="Szollosi G."/>
            <person name="Zifcakova L."/>
            <person name="Stursova M."/>
            <person name="Spatafora J.W."/>
            <person name="Tedersoo L."/>
            <person name="Vaario L.-M."/>
            <person name="Yamada A."/>
            <person name="Yan M."/>
            <person name="Wang P."/>
            <person name="Xu J."/>
            <person name="Bruns T."/>
            <person name="Baldrian P."/>
            <person name="Vilgalys R."/>
            <person name="Henrissat B."/>
            <person name="Grigoriev I.V."/>
            <person name="Hibbett D."/>
            <person name="Nagy L.G."/>
            <person name="Martin F.M."/>
        </authorList>
    </citation>
    <scope>NUCLEOTIDE SEQUENCE</scope>
    <source>
        <strain evidence="11">Prilba</strain>
    </source>
</reference>
<dbReference type="GO" id="GO:0005524">
    <property type="term" value="F:ATP binding"/>
    <property type="evidence" value="ECO:0007669"/>
    <property type="project" value="UniProtKB-KW"/>
</dbReference>
<evidence type="ECO:0000256" key="9">
    <source>
        <dbReference type="SAM" id="Phobius"/>
    </source>
</evidence>
<evidence type="ECO:0000256" key="1">
    <source>
        <dbReference type="ARBA" id="ARBA00012513"/>
    </source>
</evidence>
<evidence type="ECO:0000256" key="4">
    <source>
        <dbReference type="ARBA" id="ARBA00022741"/>
    </source>
</evidence>
<keyword evidence="12" id="KW-1185">Reference proteome</keyword>
<keyword evidence="4" id="KW-0547">Nucleotide-binding</keyword>
<proteinExistence type="predicted"/>
<dbReference type="EC" id="2.7.11.1" evidence="1"/>
<dbReference type="CDD" id="cd00180">
    <property type="entry name" value="PKc"/>
    <property type="match status" value="1"/>
</dbReference>
<accession>A0A9P5MX15</accession>
<dbReference type="GO" id="GO:0035556">
    <property type="term" value="P:intracellular signal transduction"/>
    <property type="evidence" value="ECO:0007669"/>
    <property type="project" value="TreeGrafter"/>
</dbReference>
<dbReference type="Proteomes" id="UP000759537">
    <property type="component" value="Unassembled WGS sequence"/>
</dbReference>
<keyword evidence="9" id="KW-0472">Membrane</keyword>
<keyword evidence="2" id="KW-0723">Serine/threonine-protein kinase</keyword>
<keyword evidence="3" id="KW-0808">Transferase</keyword>
<gene>
    <name evidence="11" type="ORF">DFH94DRAFT_629205</name>
</gene>
<evidence type="ECO:0000256" key="2">
    <source>
        <dbReference type="ARBA" id="ARBA00022527"/>
    </source>
</evidence>
<evidence type="ECO:0000256" key="8">
    <source>
        <dbReference type="ARBA" id="ARBA00048679"/>
    </source>
</evidence>
<feature type="transmembrane region" description="Helical" evidence="9">
    <location>
        <begin position="244"/>
        <end position="268"/>
    </location>
</feature>
<evidence type="ECO:0000259" key="10">
    <source>
        <dbReference type="PROSITE" id="PS50011"/>
    </source>
</evidence>
<evidence type="ECO:0000256" key="6">
    <source>
        <dbReference type="ARBA" id="ARBA00022840"/>
    </source>
</evidence>
<dbReference type="GO" id="GO:0004674">
    <property type="term" value="F:protein serine/threonine kinase activity"/>
    <property type="evidence" value="ECO:0007669"/>
    <property type="project" value="UniProtKB-KW"/>
</dbReference>
<evidence type="ECO:0000313" key="12">
    <source>
        <dbReference type="Proteomes" id="UP000759537"/>
    </source>
</evidence>
<protein>
    <recommendedName>
        <fullName evidence="1">non-specific serine/threonine protein kinase</fullName>
        <ecNumber evidence="1">2.7.11.1</ecNumber>
    </recommendedName>
</protein>
<evidence type="ECO:0000256" key="7">
    <source>
        <dbReference type="ARBA" id="ARBA00047899"/>
    </source>
</evidence>
<evidence type="ECO:0000256" key="3">
    <source>
        <dbReference type="ARBA" id="ARBA00022679"/>
    </source>
</evidence>
<keyword evidence="6" id="KW-0067">ATP-binding</keyword>
<evidence type="ECO:0000313" key="11">
    <source>
        <dbReference type="EMBL" id="KAF8480796.1"/>
    </source>
</evidence>
<dbReference type="PROSITE" id="PS50011">
    <property type="entry name" value="PROTEIN_KINASE_DOM"/>
    <property type="match status" value="1"/>
</dbReference>
<dbReference type="InterPro" id="IPR000719">
    <property type="entry name" value="Prot_kinase_dom"/>
</dbReference>
<keyword evidence="5 11" id="KW-0418">Kinase</keyword>
<organism evidence="11 12">
    <name type="scientific">Russula ochroleuca</name>
    <dbReference type="NCBI Taxonomy" id="152965"/>
    <lineage>
        <taxon>Eukaryota</taxon>
        <taxon>Fungi</taxon>
        <taxon>Dikarya</taxon>
        <taxon>Basidiomycota</taxon>
        <taxon>Agaricomycotina</taxon>
        <taxon>Agaricomycetes</taxon>
        <taxon>Russulales</taxon>
        <taxon>Russulaceae</taxon>
        <taxon>Russula</taxon>
    </lineage>
</organism>
<dbReference type="AlphaFoldDB" id="A0A9P5MX15"/>
<reference evidence="11" key="2">
    <citation type="journal article" date="2020" name="Nat. Commun.">
        <title>Large-scale genome sequencing of mycorrhizal fungi provides insights into the early evolution of symbiotic traits.</title>
        <authorList>
            <person name="Miyauchi S."/>
            <person name="Kiss E."/>
            <person name="Kuo A."/>
            <person name="Drula E."/>
            <person name="Kohler A."/>
            <person name="Sanchez-Garcia M."/>
            <person name="Morin E."/>
            <person name="Andreopoulos B."/>
            <person name="Barry K.W."/>
            <person name="Bonito G."/>
            <person name="Buee M."/>
            <person name="Carver A."/>
            <person name="Chen C."/>
            <person name="Cichocki N."/>
            <person name="Clum A."/>
            <person name="Culley D."/>
            <person name="Crous P.W."/>
            <person name="Fauchery L."/>
            <person name="Girlanda M."/>
            <person name="Hayes R.D."/>
            <person name="Keri Z."/>
            <person name="LaButti K."/>
            <person name="Lipzen A."/>
            <person name="Lombard V."/>
            <person name="Magnuson J."/>
            <person name="Maillard F."/>
            <person name="Murat C."/>
            <person name="Nolan M."/>
            <person name="Ohm R.A."/>
            <person name="Pangilinan J."/>
            <person name="Pereira M.F."/>
            <person name="Perotto S."/>
            <person name="Peter M."/>
            <person name="Pfister S."/>
            <person name="Riley R."/>
            <person name="Sitrit Y."/>
            <person name="Stielow J.B."/>
            <person name="Szollosi G."/>
            <person name="Zifcakova L."/>
            <person name="Stursova M."/>
            <person name="Spatafora J.W."/>
            <person name="Tedersoo L."/>
            <person name="Vaario L.M."/>
            <person name="Yamada A."/>
            <person name="Yan M."/>
            <person name="Wang P."/>
            <person name="Xu J."/>
            <person name="Bruns T."/>
            <person name="Baldrian P."/>
            <person name="Vilgalys R."/>
            <person name="Dunand C."/>
            <person name="Henrissat B."/>
            <person name="Grigoriev I.V."/>
            <person name="Hibbett D."/>
            <person name="Nagy L.G."/>
            <person name="Martin F.M."/>
        </authorList>
    </citation>
    <scope>NUCLEOTIDE SEQUENCE</scope>
    <source>
        <strain evidence="11">Prilba</strain>
    </source>
</reference>
<dbReference type="OrthoDB" id="347657at2759"/>
<dbReference type="PANTHER" id="PTHR24356">
    <property type="entry name" value="SERINE/THREONINE-PROTEIN KINASE"/>
    <property type="match status" value="1"/>
</dbReference>
<comment type="catalytic activity">
    <reaction evidence="7">
        <text>L-threonyl-[protein] + ATP = O-phospho-L-threonyl-[protein] + ADP + H(+)</text>
        <dbReference type="Rhea" id="RHEA:46608"/>
        <dbReference type="Rhea" id="RHEA-COMP:11060"/>
        <dbReference type="Rhea" id="RHEA-COMP:11605"/>
        <dbReference type="ChEBI" id="CHEBI:15378"/>
        <dbReference type="ChEBI" id="CHEBI:30013"/>
        <dbReference type="ChEBI" id="CHEBI:30616"/>
        <dbReference type="ChEBI" id="CHEBI:61977"/>
        <dbReference type="ChEBI" id="CHEBI:456216"/>
        <dbReference type="EC" id="2.7.11.1"/>
    </reaction>
</comment>
<dbReference type="EMBL" id="WHVB01000007">
    <property type="protein sequence ID" value="KAF8480796.1"/>
    <property type="molecule type" value="Genomic_DNA"/>
</dbReference>